<feature type="transmembrane region" description="Helical" evidence="7">
    <location>
        <begin position="224"/>
        <end position="242"/>
    </location>
</feature>
<sequence length="309" mass="33987">MLKYIGRRILLLLPVLIGVSFIVFTLMYITPGDPAAMQLGEQATEREILQLREQMGLDDPFIVQYGRFARDVFTRADFGRSYRTNALVFDELITRFPTTLTLAATGVLVAVLIGIPVGIISATKQYSLFDNAAMMFALLGVSMPNFFQGLVAILIFSVGLGWFPSSGYSTPMHMILPAITIGTSSAAMITRMTRSSMLEVIRQDYIRTARAKGQKESKVINQHALKNALIPVVTVIGLQFGYLLGGAVLTETVFSINGIGLLMVNSIRMRDLPMVQGGVLFIALTFSVINLGVDILYGFIDPRIKAQYK</sequence>
<dbReference type="RefSeq" id="WP_160720061.1">
    <property type="nucleotide sequence ID" value="NZ_SUMG01000005.1"/>
</dbReference>
<keyword evidence="3" id="KW-1003">Cell membrane</keyword>
<evidence type="ECO:0000256" key="7">
    <source>
        <dbReference type="RuleBase" id="RU363032"/>
    </source>
</evidence>
<keyword evidence="10" id="KW-1185">Reference proteome</keyword>
<feature type="transmembrane region" description="Helical" evidence="7">
    <location>
        <begin position="9"/>
        <end position="29"/>
    </location>
</feature>
<comment type="similarity">
    <text evidence="7">Belongs to the binding-protein-dependent transport system permease family.</text>
</comment>
<dbReference type="CDD" id="cd06261">
    <property type="entry name" value="TM_PBP2"/>
    <property type="match status" value="1"/>
</dbReference>
<protein>
    <submittedName>
        <fullName evidence="9">ABC transporter permease</fullName>
    </submittedName>
</protein>
<dbReference type="Proteomes" id="UP000449710">
    <property type="component" value="Unassembled WGS sequence"/>
</dbReference>
<evidence type="ECO:0000313" key="9">
    <source>
        <dbReference type="EMBL" id="NBG87997.1"/>
    </source>
</evidence>
<dbReference type="Pfam" id="PF00528">
    <property type="entry name" value="BPD_transp_1"/>
    <property type="match status" value="1"/>
</dbReference>
<evidence type="ECO:0000256" key="5">
    <source>
        <dbReference type="ARBA" id="ARBA00022989"/>
    </source>
</evidence>
<feature type="transmembrane region" description="Helical" evidence="7">
    <location>
        <begin position="132"/>
        <end position="162"/>
    </location>
</feature>
<feature type="domain" description="ABC transmembrane type-1" evidence="8">
    <location>
        <begin position="96"/>
        <end position="297"/>
    </location>
</feature>
<proteinExistence type="inferred from homology"/>
<dbReference type="InterPro" id="IPR045621">
    <property type="entry name" value="BPD_transp_1_N"/>
</dbReference>
<keyword evidence="6 7" id="KW-0472">Membrane</keyword>
<dbReference type="PROSITE" id="PS50928">
    <property type="entry name" value="ABC_TM1"/>
    <property type="match status" value="1"/>
</dbReference>
<feature type="transmembrane region" description="Helical" evidence="7">
    <location>
        <begin position="279"/>
        <end position="300"/>
    </location>
</feature>
<gene>
    <name evidence="9" type="ORF">ISALK_05735</name>
</gene>
<feature type="transmembrane region" description="Helical" evidence="7">
    <location>
        <begin position="100"/>
        <end position="120"/>
    </location>
</feature>
<dbReference type="InterPro" id="IPR000515">
    <property type="entry name" value="MetI-like"/>
</dbReference>
<dbReference type="PANTHER" id="PTHR43163:SF6">
    <property type="entry name" value="DIPEPTIDE TRANSPORT SYSTEM PERMEASE PROTEIN DPPB-RELATED"/>
    <property type="match status" value="1"/>
</dbReference>
<evidence type="ECO:0000259" key="8">
    <source>
        <dbReference type="PROSITE" id="PS50928"/>
    </source>
</evidence>
<feature type="transmembrane region" description="Helical" evidence="7">
    <location>
        <begin position="174"/>
        <end position="193"/>
    </location>
</feature>
<keyword evidence="5 7" id="KW-1133">Transmembrane helix</keyword>
<accession>A0AA43XJW6</accession>
<evidence type="ECO:0000256" key="3">
    <source>
        <dbReference type="ARBA" id="ARBA00022475"/>
    </source>
</evidence>
<dbReference type="InterPro" id="IPR035906">
    <property type="entry name" value="MetI-like_sf"/>
</dbReference>
<dbReference type="AlphaFoldDB" id="A0AA43XJW6"/>
<dbReference type="PANTHER" id="PTHR43163">
    <property type="entry name" value="DIPEPTIDE TRANSPORT SYSTEM PERMEASE PROTEIN DPPB-RELATED"/>
    <property type="match status" value="1"/>
</dbReference>
<evidence type="ECO:0000256" key="2">
    <source>
        <dbReference type="ARBA" id="ARBA00022448"/>
    </source>
</evidence>
<evidence type="ECO:0000256" key="1">
    <source>
        <dbReference type="ARBA" id="ARBA00004651"/>
    </source>
</evidence>
<reference evidence="9 10" key="1">
    <citation type="submission" date="2019-04" db="EMBL/GenBank/DDBJ databases">
        <title>Isachenkonia alkalipeptolytica gen. nov. sp. nov. a new anaerobic, alkiliphilic organothrophic bacterium capable to reduce synthesized ferrihydrite isolated from a soda lake.</title>
        <authorList>
            <person name="Toshchakov S.V."/>
            <person name="Zavarzina D.G."/>
            <person name="Zhilina T.N."/>
            <person name="Kostrikina N.A."/>
            <person name="Kublanov I.V."/>
        </authorList>
    </citation>
    <scope>NUCLEOTIDE SEQUENCE [LARGE SCALE GENOMIC DNA]</scope>
    <source>
        <strain evidence="9 10">Z-1701</strain>
    </source>
</reference>
<evidence type="ECO:0000256" key="6">
    <source>
        <dbReference type="ARBA" id="ARBA00023136"/>
    </source>
</evidence>
<dbReference type="GO" id="GO:0055085">
    <property type="term" value="P:transmembrane transport"/>
    <property type="evidence" value="ECO:0007669"/>
    <property type="project" value="InterPro"/>
</dbReference>
<dbReference type="EMBL" id="SUMG01000005">
    <property type="protein sequence ID" value="NBG87997.1"/>
    <property type="molecule type" value="Genomic_DNA"/>
</dbReference>
<keyword evidence="4 7" id="KW-0812">Transmembrane</keyword>
<comment type="caution">
    <text evidence="9">The sequence shown here is derived from an EMBL/GenBank/DDBJ whole genome shotgun (WGS) entry which is preliminary data.</text>
</comment>
<name>A0AA43XJW6_9CLOT</name>
<dbReference type="Pfam" id="PF19300">
    <property type="entry name" value="BPD_transp_1_N"/>
    <property type="match status" value="1"/>
</dbReference>
<evidence type="ECO:0000313" key="10">
    <source>
        <dbReference type="Proteomes" id="UP000449710"/>
    </source>
</evidence>
<dbReference type="Gene3D" id="1.10.3720.10">
    <property type="entry name" value="MetI-like"/>
    <property type="match status" value="1"/>
</dbReference>
<organism evidence="9 10">
    <name type="scientific">Isachenkonia alkalipeptolytica</name>
    <dbReference type="NCBI Taxonomy" id="2565777"/>
    <lineage>
        <taxon>Bacteria</taxon>
        <taxon>Bacillati</taxon>
        <taxon>Bacillota</taxon>
        <taxon>Clostridia</taxon>
        <taxon>Eubacteriales</taxon>
        <taxon>Clostridiaceae</taxon>
        <taxon>Isachenkonia</taxon>
    </lineage>
</organism>
<evidence type="ECO:0000256" key="4">
    <source>
        <dbReference type="ARBA" id="ARBA00022692"/>
    </source>
</evidence>
<dbReference type="GO" id="GO:0005886">
    <property type="term" value="C:plasma membrane"/>
    <property type="evidence" value="ECO:0007669"/>
    <property type="project" value="UniProtKB-SubCell"/>
</dbReference>
<keyword evidence="2 7" id="KW-0813">Transport</keyword>
<dbReference type="SUPFAM" id="SSF161098">
    <property type="entry name" value="MetI-like"/>
    <property type="match status" value="1"/>
</dbReference>
<comment type="subcellular location">
    <subcellularLocation>
        <location evidence="1 7">Cell membrane</location>
        <topology evidence="1 7">Multi-pass membrane protein</topology>
    </subcellularLocation>
</comment>